<proteinExistence type="predicted"/>
<organism evidence="2 3">
    <name type="scientific">Pinctada imbricata</name>
    <name type="common">Atlantic pearl-oyster</name>
    <name type="synonym">Pinctada martensii</name>
    <dbReference type="NCBI Taxonomy" id="66713"/>
    <lineage>
        <taxon>Eukaryota</taxon>
        <taxon>Metazoa</taxon>
        <taxon>Spiralia</taxon>
        <taxon>Lophotrochozoa</taxon>
        <taxon>Mollusca</taxon>
        <taxon>Bivalvia</taxon>
        <taxon>Autobranchia</taxon>
        <taxon>Pteriomorphia</taxon>
        <taxon>Pterioida</taxon>
        <taxon>Pterioidea</taxon>
        <taxon>Pteriidae</taxon>
        <taxon>Pinctada</taxon>
    </lineage>
</organism>
<evidence type="ECO:0000313" key="2">
    <source>
        <dbReference type="EMBL" id="KAK3105078.1"/>
    </source>
</evidence>
<dbReference type="InterPro" id="IPR001073">
    <property type="entry name" value="C1q_dom"/>
</dbReference>
<name>A0AA88YNV9_PINIB</name>
<gene>
    <name evidence="2" type="ORF">FSP39_016832</name>
</gene>
<reference evidence="2" key="1">
    <citation type="submission" date="2019-08" db="EMBL/GenBank/DDBJ databases">
        <title>The improved chromosome-level genome for the pearl oyster Pinctada fucata martensii using PacBio sequencing and Hi-C.</title>
        <authorList>
            <person name="Zheng Z."/>
        </authorList>
    </citation>
    <scope>NUCLEOTIDE SEQUENCE</scope>
    <source>
        <strain evidence="2">ZZ-2019</strain>
        <tissue evidence="2">Adductor muscle</tissue>
    </source>
</reference>
<evidence type="ECO:0000259" key="1">
    <source>
        <dbReference type="PROSITE" id="PS50871"/>
    </source>
</evidence>
<accession>A0AA88YNV9</accession>
<dbReference type="SUPFAM" id="SSF49842">
    <property type="entry name" value="TNF-like"/>
    <property type="match status" value="1"/>
</dbReference>
<dbReference type="Gene3D" id="2.60.120.40">
    <property type="match status" value="1"/>
</dbReference>
<dbReference type="Pfam" id="PF00386">
    <property type="entry name" value="C1q"/>
    <property type="match status" value="1"/>
</dbReference>
<comment type="caution">
    <text evidence="2">The sequence shown here is derived from an EMBL/GenBank/DDBJ whole genome shotgun (WGS) entry which is preliminary data.</text>
</comment>
<dbReference type="AlphaFoldDB" id="A0AA88YNV9"/>
<dbReference type="EMBL" id="VSWD01000004">
    <property type="protein sequence ID" value="KAK3105078.1"/>
    <property type="molecule type" value="Genomic_DNA"/>
</dbReference>
<dbReference type="PROSITE" id="PS50871">
    <property type="entry name" value="C1Q"/>
    <property type="match status" value="1"/>
</dbReference>
<sequence>MSHSDSQSCYAYIYHNGNSLLLSNSHEAKGGSNEAASNTIVLSLIAGDRVWIKTDRGAYCYGYPLTGFSGWKI</sequence>
<protein>
    <recommendedName>
        <fullName evidence="1">C1q domain-containing protein</fullName>
    </recommendedName>
</protein>
<keyword evidence="3" id="KW-1185">Reference proteome</keyword>
<evidence type="ECO:0000313" key="3">
    <source>
        <dbReference type="Proteomes" id="UP001186944"/>
    </source>
</evidence>
<dbReference type="InterPro" id="IPR008983">
    <property type="entry name" value="Tumour_necrosis_fac-like_dom"/>
</dbReference>
<feature type="domain" description="C1q" evidence="1">
    <location>
        <begin position="1"/>
        <end position="73"/>
    </location>
</feature>
<dbReference type="Proteomes" id="UP001186944">
    <property type="component" value="Unassembled WGS sequence"/>
</dbReference>